<protein>
    <submittedName>
        <fullName evidence="1">Uncharacterized protein</fullName>
    </submittedName>
</protein>
<organism evidence="1 2">
    <name type="scientific">Mariniblastus fucicola</name>
    <dbReference type="NCBI Taxonomy" id="980251"/>
    <lineage>
        <taxon>Bacteria</taxon>
        <taxon>Pseudomonadati</taxon>
        <taxon>Planctomycetota</taxon>
        <taxon>Planctomycetia</taxon>
        <taxon>Pirellulales</taxon>
        <taxon>Pirellulaceae</taxon>
        <taxon>Mariniblastus</taxon>
    </lineage>
</organism>
<name>A0A5B9PCZ5_9BACT</name>
<dbReference type="EMBL" id="CP042912">
    <property type="protein sequence ID" value="QEG24228.1"/>
    <property type="molecule type" value="Genomic_DNA"/>
</dbReference>
<gene>
    <name evidence="1" type="ORF">MFFC18_41450</name>
</gene>
<sequence>MRLISRNGGTGAERVTALTSIANGKESSMNHRLEAYATDRIQVHTTEGAAV</sequence>
<accession>A0A5B9PCZ5</accession>
<dbReference type="Proteomes" id="UP000322214">
    <property type="component" value="Chromosome"/>
</dbReference>
<dbReference type="RefSeq" id="WP_157665089.1">
    <property type="nucleotide sequence ID" value="NZ_CP042912.1"/>
</dbReference>
<evidence type="ECO:0000313" key="1">
    <source>
        <dbReference type="EMBL" id="QEG24228.1"/>
    </source>
</evidence>
<evidence type="ECO:0000313" key="2">
    <source>
        <dbReference type="Proteomes" id="UP000322214"/>
    </source>
</evidence>
<reference evidence="1 2" key="1">
    <citation type="submission" date="2019-08" db="EMBL/GenBank/DDBJ databases">
        <title>Deep-cultivation of Planctomycetes and their phenomic and genomic characterization uncovers novel biology.</title>
        <authorList>
            <person name="Wiegand S."/>
            <person name="Jogler M."/>
            <person name="Boedeker C."/>
            <person name="Pinto D."/>
            <person name="Vollmers J."/>
            <person name="Rivas-Marin E."/>
            <person name="Kohn T."/>
            <person name="Peeters S.H."/>
            <person name="Heuer A."/>
            <person name="Rast P."/>
            <person name="Oberbeckmann S."/>
            <person name="Bunk B."/>
            <person name="Jeske O."/>
            <person name="Meyerdierks A."/>
            <person name="Storesund J.E."/>
            <person name="Kallscheuer N."/>
            <person name="Luecker S."/>
            <person name="Lage O.M."/>
            <person name="Pohl T."/>
            <person name="Merkel B.J."/>
            <person name="Hornburger P."/>
            <person name="Mueller R.-W."/>
            <person name="Bruemmer F."/>
            <person name="Labrenz M."/>
            <person name="Spormann A.M."/>
            <person name="Op den Camp H."/>
            <person name="Overmann J."/>
            <person name="Amann R."/>
            <person name="Jetten M.S.M."/>
            <person name="Mascher T."/>
            <person name="Medema M.H."/>
            <person name="Devos D.P."/>
            <person name="Kaster A.-K."/>
            <person name="Ovreas L."/>
            <person name="Rohde M."/>
            <person name="Galperin M.Y."/>
            <person name="Jogler C."/>
        </authorList>
    </citation>
    <scope>NUCLEOTIDE SEQUENCE [LARGE SCALE GENOMIC DNA]</scope>
    <source>
        <strain evidence="1 2">FC18</strain>
    </source>
</reference>
<keyword evidence="2" id="KW-1185">Reference proteome</keyword>
<proteinExistence type="predicted"/>
<dbReference type="KEGG" id="mff:MFFC18_41450"/>
<dbReference type="STRING" id="980251.GCA_001642875_00721"/>
<dbReference type="AlphaFoldDB" id="A0A5B9PCZ5"/>